<accession>A0A7J0DDR5</accession>
<name>A0A7J0DDR5_9ERIC</name>
<dbReference type="Proteomes" id="UP000585474">
    <property type="component" value="Unassembled WGS sequence"/>
</dbReference>
<sequence length="137" mass="15880">MGLSDTICQRWEVPKLPFAAVSPLSLCTSGHSKAILSLNIDFNLEKERIVLDEQGIRIAENQENSQKNRRKLAESTRDFKKASAEEKLSLFNSLLKGYQEEVDNLTKRANLEKMHFLTFIRNFTRLQIRIQFLLQLL</sequence>
<keyword evidence="1 2" id="KW-0175">Coiled coil</keyword>
<dbReference type="Pfam" id="PF25398">
    <property type="entry name" value="CUX1_N"/>
    <property type="match status" value="1"/>
</dbReference>
<dbReference type="AlphaFoldDB" id="A0A7J0DDR5"/>
<dbReference type="OrthoDB" id="10257567at2759"/>
<dbReference type="PANTHER" id="PTHR14043:SF2">
    <property type="entry name" value="HOMEOBOX PROTEIN CUT"/>
    <property type="match status" value="1"/>
</dbReference>
<dbReference type="EMBL" id="BJWL01000160">
    <property type="protein sequence ID" value="GFS32307.1"/>
    <property type="molecule type" value="Genomic_DNA"/>
</dbReference>
<dbReference type="InterPro" id="IPR057476">
    <property type="entry name" value="Cux_N"/>
</dbReference>
<comment type="caution">
    <text evidence="4">The sequence shown here is derived from an EMBL/GenBank/DDBJ whole genome shotgun (WGS) entry which is preliminary data.</text>
</comment>
<proteinExistence type="predicted"/>
<evidence type="ECO:0000259" key="3">
    <source>
        <dbReference type="Pfam" id="PF25398"/>
    </source>
</evidence>
<reference evidence="5" key="1">
    <citation type="submission" date="2019-07" db="EMBL/GenBank/DDBJ databases">
        <title>De Novo Assembly of kiwifruit Actinidia rufa.</title>
        <authorList>
            <person name="Sugita-Konishi S."/>
            <person name="Sato K."/>
            <person name="Mori E."/>
            <person name="Abe Y."/>
            <person name="Kisaki G."/>
            <person name="Hamano K."/>
            <person name="Suezawa K."/>
            <person name="Otani M."/>
            <person name="Fukuda T."/>
            <person name="Manabe T."/>
            <person name="Gomi K."/>
            <person name="Tabuchi M."/>
            <person name="Akimitsu K."/>
            <person name="Kataoka I."/>
        </authorList>
    </citation>
    <scope>NUCLEOTIDE SEQUENCE [LARGE SCALE GENOMIC DNA]</scope>
    <source>
        <strain evidence="5">cv. Fuchu</strain>
    </source>
</reference>
<evidence type="ECO:0000313" key="5">
    <source>
        <dbReference type="Proteomes" id="UP000585474"/>
    </source>
</evidence>
<evidence type="ECO:0000256" key="2">
    <source>
        <dbReference type="SAM" id="Coils"/>
    </source>
</evidence>
<feature type="domain" description="Cux N-terminal" evidence="3">
    <location>
        <begin position="34"/>
        <end position="123"/>
    </location>
</feature>
<evidence type="ECO:0000313" key="4">
    <source>
        <dbReference type="EMBL" id="GFS32307.1"/>
    </source>
</evidence>
<organism evidence="4 5">
    <name type="scientific">Actinidia rufa</name>
    <dbReference type="NCBI Taxonomy" id="165716"/>
    <lineage>
        <taxon>Eukaryota</taxon>
        <taxon>Viridiplantae</taxon>
        <taxon>Streptophyta</taxon>
        <taxon>Embryophyta</taxon>
        <taxon>Tracheophyta</taxon>
        <taxon>Spermatophyta</taxon>
        <taxon>Magnoliopsida</taxon>
        <taxon>eudicotyledons</taxon>
        <taxon>Gunneridae</taxon>
        <taxon>Pentapetalae</taxon>
        <taxon>asterids</taxon>
        <taxon>Ericales</taxon>
        <taxon>Actinidiaceae</taxon>
        <taxon>Actinidia</taxon>
    </lineage>
</organism>
<keyword evidence="5" id="KW-1185">Reference proteome</keyword>
<evidence type="ECO:0000256" key="1">
    <source>
        <dbReference type="ARBA" id="ARBA00023054"/>
    </source>
</evidence>
<gene>
    <name evidence="4" type="ORF">Acr_00g0021920</name>
</gene>
<protein>
    <submittedName>
        <fullName evidence="4">CCAAT-displacement protein alternatively spliced product</fullName>
    </submittedName>
</protein>
<dbReference type="PANTHER" id="PTHR14043">
    <property type="entry name" value="CCAAT DISPLACEMENT PROTEIN-RELATED"/>
    <property type="match status" value="1"/>
</dbReference>
<feature type="coiled-coil region" evidence="2">
    <location>
        <begin position="81"/>
        <end position="108"/>
    </location>
</feature>